<name>A0ABD0SD82_LOXSC</name>
<dbReference type="PANTHER" id="PTHR39953">
    <property type="entry name" value="RE54151P"/>
    <property type="match status" value="1"/>
</dbReference>
<accession>A0ABD0SD82</accession>
<dbReference type="PANTHER" id="PTHR39953:SF1">
    <property type="entry name" value="RE54151P"/>
    <property type="match status" value="1"/>
</dbReference>
<dbReference type="Proteomes" id="UP001549921">
    <property type="component" value="Unassembled WGS sequence"/>
</dbReference>
<dbReference type="InterPro" id="IPR011604">
    <property type="entry name" value="PDDEXK-like_dom_sf"/>
</dbReference>
<reference evidence="2 3" key="1">
    <citation type="submission" date="2024-06" db="EMBL/GenBank/DDBJ databases">
        <title>A chromosome-level genome assembly of beet webworm, Loxostege sticticalis.</title>
        <authorList>
            <person name="Zhang Y."/>
        </authorList>
    </citation>
    <scope>NUCLEOTIDE SEQUENCE [LARGE SCALE GENOMIC DNA]</scope>
    <source>
        <strain evidence="2">AQ028</strain>
        <tissue evidence="2">Male pupae</tissue>
    </source>
</reference>
<sequence>MTESGFVRGQSDNLPRIDAFMMSSYFHSNPNYTSAEVKGVKSARSERQSYGDAAIGYVQVKRDGSGICIVKARITPEHNVRLKCYAVTAICHENEDKIISVTCEDGSAHLGGCKHAVAFLAWLHRRSEDPPSTSVECYWKKSQLSSIGTSLKFIKAKDMCNAPRKKLAPRKSPAESFLSIVINDCKKHNNTDNQLMKYSTEPNSVEKLSIHNLSTTSQAKTPDEFIKHCKLHMSTSACEEAEQATLGQSDSSKAYEAAHCSVLDGSLTESIMGASKLRDTEVKRGRQLENEVIKEVEKKRKIKIKRCGLKLNPNYPVMGVSPDGESDDYSIEIKCPSTEKAMTQYIKSGNRVSPKCMAQVQLQMHFSSKKKALFCVAHSDFEKSKQVNILEVEYDNKLCENLLNKCILFWTRAIFPKLCKKMNNT</sequence>
<protein>
    <recommendedName>
        <fullName evidence="1">YqaJ viral recombinase domain-containing protein</fullName>
    </recommendedName>
</protein>
<dbReference type="InterPro" id="IPR011335">
    <property type="entry name" value="Restrct_endonuc-II-like"/>
</dbReference>
<comment type="caution">
    <text evidence="2">The sequence shown here is derived from an EMBL/GenBank/DDBJ whole genome shotgun (WGS) entry which is preliminary data.</text>
</comment>
<dbReference type="SUPFAM" id="SSF52980">
    <property type="entry name" value="Restriction endonuclease-like"/>
    <property type="match status" value="1"/>
</dbReference>
<gene>
    <name evidence="2" type="ORF">ABMA28_009376</name>
</gene>
<dbReference type="Pfam" id="PF09588">
    <property type="entry name" value="YqaJ"/>
    <property type="match status" value="1"/>
</dbReference>
<proteinExistence type="predicted"/>
<dbReference type="EMBL" id="JBEDNZ010000023">
    <property type="protein sequence ID" value="KAL0811978.1"/>
    <property type="molecule type" value="Genomic_DNA"/>
</dbReference>
<organism evidence="2 3">
    <name type="scientific">Loxostege sticticalis</name>
    <name type="common">Beet webworm moth</name>
    <dbReference type="NCBI Taxonomy" id="481309"/>
    <lineage>
        <taxon>Eukaryota</taxon>
        <taxon>Metazoa</taxon>
        <taxon>Ecdysozoa</taxon>
        <taxon>Arthropoda</taxon>
        <taxon>Hexapoda</taxon>
        <taxon>Insecta</taxon>
        <taxon>Pterygota</taxon>
        <taxon>Neoptera</taxon>
        <taxon>Endopterygota</taxon>
        <taxon>Lepidoptera</taxon>
        <taxon>Glossata</taxon>
        <taxon>Ditrysia</taxon>
        <taxon>Pyraloidea</taxon>
        <taxon>Crambidae</taxon>
        <taxon>Pyraustinae</taxon>
        <taxon>Loxostege</taxon>
    </lineage>
</organism>
<dbReference type="GO" id="GO:0006281">
    <property type="term" value="P:DNA repair"/>
    <property type="evidence" value="ECO:0007669"/>
    <property type="project" value="UniProtKB-ARBA"/>
</dbReference>
<evidence type="ECO:0000313" key="3">
    <source>
        <dbReference type="Proteomes" id="UP001549921"/>
    </source>
</evidence>
<feature type="domain" description="YqaJ viral recombinase" evidence="1">
    <location>
        <begin position="277"/>
        <end position="368"/>
    </location>
</feature>
<evidence type="ECO:0000259" key="1">
    <source>
        <dbReference type="Pfam" id="PF09588"/>
    </source>
</evidence>
<dbReference type="Gene3D" id="3.90.320.10">
    <property type="match status" value="1"/>
</dbReference>
<dbReference type="AlphaFoldDB" id="A0ABD0SD82"/>
<evidence type="ECO:0000313" key="2">
    <source>
        <dbReference type="EMBL" id="KAL0811978.1"/>
    </source>
</evidence>
<dbReference type="InterPro" id="IPR019080">
    <property type="entry name" value="YqaJ_viral_recombinase"/>
</dbReference>